<feature type="compositionally biased region" description="Polar residues" evidence="1">
    <location>
        <begin position="729"/>
        <end position="742"/>
    </location>
</feature>
<gene>
    <name evidence="2" type="ORF">Q4I31_001411</name>
</gene>
<feature type="compositionally biased region" description="Low complexity" evidence="1">
    <location>
        <begin position="271"/>
        <end position="281"/>
    </location>
</feature>
<dbReference type="Proteomes" id="UP001500131">
    <property type="component" value="Unassembled WGS sequence"/>
</dbReference>
<evidence type="ECO:0000313" key="3">
    <source>
        <dbReference type="Proteomes" id="UP001500131"/>
    </source>
</evidence>
<reference evidence="2 3" key="1">
    <citation type="submission" date="2024-02" db="EMBL/GenBank/DDBJ databases">
        <title>FIRST GENOME SEQUENCES OF Leishmania (Viannia) shawi, Leishmania (Viannia) lindenbergi AND Leishmania (Viannia) utingensis.</title>
        <authorList>
            <person name="Resadore F."/>
            <person name="Custodio M.G.F."/>
            <person name="Boite M.C."/>
            <person name="Cupolillo E."/>
            <person name="Ferreira G.E.M."/>
        </authorList>
    </citation>
    <scope>NUCLEOTIDE SEQUENCE [LARGE SCALE GENOMIC DNA]</scope>
    <source>
        <strain evidence="2 3">MHOM/BR/1966/M15733</strain>
    </source>
</reference>
<feature type="compositionally biased region" description="Basic and acidic residues" evidence="1">
    <location>
        <begin position="98"/>
        <end position="107"/>
    </location>
</feature>
<feature type="compositionally biased region" description="Low complexity" evidence="1">
    <location>
        <begin position="714"/>
        <end position="728"/>
    </location>
</feature>
<proteinExistence type="predicted"/>
<feature type="region of interest" description="Disordered" evidence="1">
    <location>
        <begin position="703"/>
        <end position="780"/>
    </location>
</feature>
<dbReference type="AlphaFoldDB" id="A0AAW3AVQ2"/>
<feature type="compositionally biased region" description="Basic and acidic residues" evidence="1">
    <location>
        <begin position="137"/>
        <end position="168"/>
    </location>
</feature>
<dbReference type="EMBL" id="JBAMZK010000009">
    <property type="protein sequence ID" value="KAL0511899.1"/>
    <property type="molecule type" value="Genomic_DNA"/>
</dbReference>
<feature type="region of interest" description="Disordered" evidence="1">
    <location>
        <begin position="89"/>
        <end position="281"/>
    </location>
</feature>
<evidence type="ECO:0000313" key="2">
    <source>
        <dbReference type="EMBL" id="KAL0511899.1"/>
    </source>
</evidence>
<feature type="compositionally biased region" description="Acidic residues" evidence="1">
    <location>
        <begin position="246"/>
        <end position="257"/>
    </location>
</feature>
<feature type="compositionally biased region" description="Low complexity" evidence="1">
    <location>
        <begin position="763"/>
        <end position="779"/>
    </location>
</feature>
<evidence type="ECO:0000256" key="1">
    <source>
        <dbReference type="SAM" id="MobiDB-lite"/>
    </source>
</evidence>
<keyword evidence="3" id="KW-1185">Reference proteome</keyword>
<accession>A0AAW3AVQ2</accession>
<comment type="caution">
    <text evidence="2">The sequence shown here is derived from an EMBL/GenBank/DDBJ whole genome shotgun (WGS) entry which is preliminary data.</text>
</comment>
<name>A0AAW3AVQ2_9TRYP</name>
<protein>
    <submittedName>
        <fullName evidence="2">Uncharacterized protein</fullName>
    </submittedName>
</protein>
<feature type="compositionally biased region" description="Basic and acidic residues" evidence="1">
    <location>
        <begin position="743"/>
        <end position="754"/>
    </location>
</feature>
<feature type="compositionally biased region" description="Acidic residues" evidence="1">
    <location>
        <begin position="180"/>
        <end position="195"/>
    </location>
</feature>
<organism evidence="2 3">
    <name type="scientific">Leishmania lindenbergi</name>
    <dbReference type="NCBI Taxonomy" id="651832"/>
    <lineage>
        <taxon>Eukaryota</taxon>
        <taxon>Discoba</taxon>
        <taxon>Euglenozoa</taxon>
        <taxon>Kinetoplastea</taxon>
        <taxon>Metakinetoplastina</taxon>
        <taxon>Trypanosomatida</taxon>
        <taxon>Trypanosomatidae</taxon>
        <taxon>Leishmaniinae</taxon>
        <taxon>Leishmania</taxon>
    </lineage>
</organism>
<sequence>MSGTSKLRWALYDGVYQPALHIPAEEITETELPQGYSAVYLLGLDSTVMVPDVDLSPYDPQDTAKASHPAAALGVATAQQILEGFQASEDDSTVGNRHAQEWQHENEPGGPSDTFLLADDDDGDHLYGRRSSSRQRHKEEKQRKKEKKAAKEAKKAAKATIKREREEVTSVQTVHHRDFDDETDGDDNDDDDDELLAATAIENKYKGERGGGWASGRDDAPASSGKKSSTKKERDDGAWAALEAELFSDEEGEDENREGDAVGRYTASGAQRQQRGLGTGRRMGQALSALNWSRVAPKIPGLSTSCPYAYEYLMEIDYEYQQLAQEAANEGLLLTKQGGEVVREIDAELRRKAAERVYLQSVLVQRLQQQQQQQQEGETSTAGSNEVDALSEAIEKLNEPLSVADMVRRLVSKQVPASTAAFDRYAAVRARRAVQRRTRTFQDTSVITLLEHLRAVAVTAREDGAEVMRKYIQQRRQHEEMKSSRRGLSKTGFYAVPKPMEKWKRGRDMMLLVNAGAEAQKVRPTSYISQAYSTMQERMRNHATKWFDRMTVAARDGASFLDLNSFAGVSTAFIPSSSSTAAALPLSAQQHLMENQQQSRLNASNAVRRREAFFQFHSLRCNTEAPVTLETVPLNVGLAAASTLEPGVLDSVDEAVGVGSRSVSIGRDGEDASVPTEDGRSLSYSTHSAAPSSYPYLFDYEQRSRRPHHRRSSRGSVSGLSSVEGSSVNTSRATSVASTYSRNGEDDKANEPYRHGRSSGKRGATATGTQNGAAATASADWRSNAKRSIMEQLTLYRRGKHGKPAVLSDEQCREMCRLLLDRAMRAEAERQGLSLAVQSNNIAARFTKVTEQRLKKSVDHYLERQMQQGTLFSTAATSRMGAPGASAVGVLGAGAVLQPGILPMEGNSALLPYSTSVEARQRAVADTPVYED</sequence>
<feature type="region of interest" description="Disordered" evidence="1">
    <location>
        <begin position="662"/>
        <end position="688"/>
    </location>
</feature>